<evidence type="ECO:0000313" key="6">
    <source>
        <dbReference type="Proteomes" id="UP001321249"/>
    </source>
</evidence>
<dbReference type="InterPro" id="IPR023753">
    <property type="entry name" value="FAD/NAD-binding_dom"/>
</dbReference>
<dbReference type="EMBL" id="WMBE01000003">
    <property type="protein sequence ID" value="MDG0867779.1"/>
    <property type="molecule type" value="Genomic_DNA"/>
</dbReference>
<protein>
    <submittedName>
        <fullName evidence="4">FAD-binding protein</fullName>
    </submittedName>
</protein>
<reference evidence="5" key="3">
    <citation type="submission" date="2023-06" db="EMBL/GenBank/DDBJ databases">
        <title>Pangenomics reveal diversification of enzyme families and niche specialization in globally abundant SAR202 bacteria.</title>
        <authorList>
            <person name="Saw J.H.W."/>
        </authorList>
    </citation>
    <scope>NUCLEOTIDE SEQUENCE [LARGE SCALE GENOMIC DNA]</scope>
    <source>
        <strain evidence="5">JH1073</strain>
    </source>
</reference>
<accession>A0AAJ6CVD9</accession>
<evidence type="ECO:0000313" key="3">
    <source>
        <dbReference type="EMBL" id="MDG0867779.1"/>
    </source>
</evidence>
<gene>
    <name evidence="3" type="ORF">GKO46_11940</name>
    <name evidence="4" type="ORF">GKO48_09595</name>
</gene>
<dbReference type="InterPro" id="IPR051691">
    <property type="entry name" value="Metab_Enz_Cyan_OpOx_G3PDH"/>
</dbReference>
<keyword evidence="1" id="KW-0560">Oxidoreductase</keyword>
<evidence type="ECO:0000313" key="5">
    <source>
        <dbReference type="Proteomes" id="UP001219901"/>
    </source>
</evidence>
<feature type="domain" description="FAD/NAD(P)-binding" evidence="2">
    <location>
        <begin position="12"/>
        <end position="306"/>
    </location>
</feature>
<sequence>MVTTTSAPEIADVAVIGGGPAGLAAAAEAKGAGAKRVILLERDDRVGGILNQQVHDGFGTKVFKEALTGPEYAAIYEDRVNERGVETWLNTTVTDLTDDRLITVRNSDGVQTIQAGAVIISTGCRERTRGAIGTAGTRPAGVYTAGSVQNYMNVRNLAVGRRVVILGSGDIGLIMARRLTLEGAEVVCVAEILPQPSGIAGNLVRCLEDFDIPLYLSTTVSEIHGKERVTGVTLAEVGPKMGEVKGTRRFVECDTLLLSVGLIPETELAVGVGVEMSRATNGAVVDDSFRTSIPGIFSCGNVLQVHDVVDFATLESEKAGVAAAQWAMTGNLPEPKITMQAGEGLRYVLPATISGDDAVDFTMRPWKEEHDKSVVFKSGGEVLRRLKMPHMEPAGMIRVRVAKGRFKNVVDNEITAEIED</sequence>
<dbReference type="Proteomes" id="UP001219901">
    <property type="component" value="Chromosome"/>
</dbReference>
<dbReference type="PRINTS" id="PR00469">
    <property type="entry name" value="PNDRDTASEII"/>
</dbReference>
<dbReference type="Pfam" id="PF07992">
    <property type="entry name" value="Pyr_redox_2"/>
    <property type="match status" value="1"/>
</dbReference>
<evidence type="ECO:0000313" key="4">
    <source>
        <dbReference type="EMBL" id="WFG39860.1"/>
    </source>
</evidence>
<dbReference type="GO" id="GO:0016491">
    <property type="term" value="F:oxidoreductase activity"/>
    <property type="evidence" value="ECO:0007669"/>
    <property type="project" value="UniProtKB-KW"/>
</dbReference>
<evidence type="ECO:0000259" key="2">
    <source>
        <dbReference type="Pfam" id="PF07992"/>
    </source>
</evidence>
<organism evidence="4 5">
    <name type="scientific">Candidatus Lucifugimonas marina</name>
    <dbReference type="NCBI Taxonomy" id="3038979"/>
    <lineage>
        <taxon>Bacteria</taxon>
        <taxon>Bacillati</taxon>
        <taxon>Chloroflexota</taxon>
        <taxon>Dehalococcoidia</taxon>
        <taxon>SAR202 cluster</taxon>
        <taxon>Candidatus Lucifugimonadales</taxon>
        <taxon>Candidatus Lucifugimonadaceae</taxon>
        <taxon>Candidatus Lucifugimonas</taxon>
    </lineage>
</organism>
<dbReference type="AlphaFoldDB" id="A0AAJ6CVD9"/>
<evidence type="ECO:0000256" key="1">
    <source>
        <dbReference type="ARBA" id="ARBA00023002"/>
    </source>
</evidence>
<dbReference type="EMBL" id="CP046147">
    <property type="protein sequence ID" value="WFG39860.1"/>
    <property type="molecule type" value="Genomic_DNA"/>
</dbReference>
<dbReference type="PRINTS" id="PR00368">
    <property type="entry name" value="FADPNR"/>
</dbReference>
<dbReference type="SUPFAM" id="SSF51905">
    <property type="entry name" value="FAD/NAD(P)-binding domain"/>
    <property type="match status" value="1"/>
</dbReference>
<dbReference type="InterPro" id="IPR036188">
    <property type="entry name" value="FAD/NAD-bd_sf"/>
</dbReference>
<reference evidence="5 6" key="1">
    <citation type="submission" date="2019-11" db="EMBL/GenBank/DDBJ databases">
        <authorList>
            <person name="Cho J.-C."/>
        </authorList>
    </citation>
    <scope>NUCLEOTIDE SEQUENCE [LARGE SCALE GENOMIC DNA]</scope>
    <source>
        <strain evidence="4 5">JH1073</strain>
        <strain evidence="3 6">JH702</strain>
    </source>
</reference>
<proteinExistence type="predicted"/>
<dbReference type="PANTHER" id="PTHR42949:SF3">
    <property type="entry name" value="ANAEROBIC GLYCEROL-3-PHOSPHATE DEHYDROGENASE SUBUNIT B"/>
    <property type="match status" value="1"/>
</dbReference>
<reference evidence="4" key="2">
    <citation type="journal article" date="2023" name="Nat. Commun.">
        <title>Cultivation of marine bacteria of the SAR202 clade.</title>
        <authorList>
            <person name="Lim Y."/>
            <person name="Seo J.H."/>
            <person name="Giovannoni S.J."/>
            <person name="Kang I."/>
            <person name="Cho J.C."/>
        </authorList>
    </citation>
    <scope>NUCLEOTIDE SEQUENCE</scope>
    <source>
        <strain evidence="4">JH1073</strain>
    </source>
</reference>
<dbReference type="RefSeq" id="WP_342826465.1">
    <property type="nucleotide sequence ID" value="NZ_CP046146.1"/>
</dbReference>
<dbReference type="Gene3D" id="3.50.50.60">
    <property type="entry name" value="FAD/NAD(P)-binding domain"/>
    <property type="match status" value="2"/>
</dbReference>
<dbReference type="PANTHER" id="PTHR42949">
    <property type="entry name" value="ANAEROBIC GLYCEROL-3-PHOSPHATE DEHYDROGENASE SUBUNIT B"/>
    <property type="match status" value="1"/>
</dbReference>
<keyword evidence="5" id="KW-1185">Reference proteome</keyword>
<dbReference type="Proteomes" id="UP001321249">
    <property type="component" value="Unassembled WGS sequence"/>
</dbReference>
<name>A0AAJ6CVD9_9CHLR</name>